<gene>
    <name evidence="3" type="primary">Rasip1</name>
    <name evidence="3" type="ORF">RHOROS_R16277</name>
</gene>
<dbReference type="InterPro" id="IPR052072">
    <property type="entry name" value="Vascular_dev_regulator"/>
</dbReference>
<proteinExistence type="predicted"/>
<sequence length="422" mass="45744">LLLYKDPRAGEGARPPWVPPPRPPLGILGVLGCAGCGRSPRERREELREALESPRAELRYRPQDEGALLRDILSMELGGSEGSRGDPGGPEEDSGGPEEDSGGPEEDLGALAPAFLLGLCLEHAAREFPAGHFPELLGRVAGMLRETVWEKIKEIGDRQPESPPDGDPPPGLDLPGVTSDLRPLLLWLANAVELLNLAQAHLQALEAELDIEGPCPELEKDLESCDEALGVLDEVIMSTFQQSVYYLTKTLYSALPALLDTNPFVGPGEPRAGPDLGGVPEGLRPPLAVFRAVLGLTRDCHLHPDLVSQTFGYLFFFSNASLFNTLMEKGERFGAFVGDLGGFWRVYKGFGGGYRGFGWDLGCPRPSATCSSSPMPPSSTPSWRKATWARLRAEFPALSPAQLHHVLRHYRLGRGRAAPPAW</sequence>
<feature type="compositionally biased region" description="Gly residues" evidence="1">
    <location>
        <begin position="79"/>
        <end position="88"/>
    </location>
</feature>
<dbReference type="Proteomes" id="UP000574210">
    <property type="component" value="Unassembled WGS sequence"/>
</dbReference>
<feature type="non-terminal residue" evidence="3">
    <location>
        <position position="422"/>
    </location>
</feature>
<feature type="compositionally biased region" description="Acidic residues" evidence="1">
    <location>
        <begin position="89"/>
        <end position="108"/>
    </location>
</feature>
<keyword evidence="4" id="KW-1185">Reference proteome</keyword>
<dbReference type="EMBL" id="VWYZ01001899">
    <property type="protein sequence ID" value="NXF28338.1"/>
    <property type="molecule type" value="Genomic_DNA"/>
</dbReference>
<evidence type="ECO:0000259" key="2">
    <source>
        <dbReference type="PROSITE" id="PS51126"/>
    </source>
</evidence>
<comment type="caution">
    <text evidence="3">The sequence shown here is derived from an EMBL/GenBank/DDBJ whole genome shotgun (WGS) entry which is preliminary data.</text>
</comment>
<dbReference type="AlphaFoldDB" id="A0A7K8SG47"/>
<dbReference type="PROSITE" id="PS51126">
    <property type="entry name" value="DILUTE"/>
    <property type="match status" value="1"/>
</dbReference>
<dbReference type="SMART" id="SM01132">
    <property type="entry name" value="DIL"/>
    <property type="match status" value="1"/>
</dbReference>
<feature type="compositionally biased region" description="Pro residues" evidence="1">
    <location>
        <begin position="161"/>
        <end position="172"/>
    </location>
</feature>
<evidence type="ECO:0000313" key="4">
    <source>
        <dbReference type="Proteomes" id="UP000574210"/>
    </source>
</evidence>
<protein>
    <submittedName>
        <fullName evidence="3">RAIN protein</fullName>
    </submittedName>
</protein>
<name>A0A7K8SG47_9PASS</name>
<dbReference type="PANTHER" id="PTHR16027">
    <property type="entry name" value="DILUTE DOMAIN-CONTAINING PROTEIN YPR089W"/>
    <property type="match status" value="1"/>
</dbReference>
<feature type="region of interest" description="Disordered" evidence="1">
    <location>
        <begin position="77"/>
        <end position="108"/>
    </location>
</feature>
<organism evidence="3 4">
    <name type="scientific">Rhodinocichla rosea</name>
    <dbReference type="NCBI Taxonomy" id="58203"/>
    <lineage>
        <taxon>Eukaryota</taxon>
        <taxon>Metazoa</taxon>
        <taxon>Chordata</taxon>
        <taxon>Craniata</taxon>
        <taxon>Vertebrata</taxon>
        <taxon>Euteleostomi</taxon>
        <taxon>Archelosauria</taxon>
        <taxon>Archosauria</taxon>
        <taxon>Dinosauria</taxon>
        <taxon>Saurischia</taxon>
        <taxon>Theropoda</taxon>
        <taxon>Coelurosauria</taxon>
        <taxon>Aves</taxon>
        <taxon>Neognathae</taxon>
        <taxon>Neoaves</taxon>
        <taxon>Telluraves</taxon>
        <taxon>Australaves</taxon>
        <taxon>Passeriformes</taxon>
        <taxon>Thraupidae</taxon>
        <taxon>Rhodinocichla</taxon>
    </lineage>
</organism>
<dbReference type="GO" id="GO:0051020">
    <property type="term" value="F:GTPase binding"/>
    <property type="evidence" value="ECO:0007669"/>
    <property type="project" value="TreeGrafter"/>
</dbReference>
<feature type="compositionally biased region" description="Basic and acidic residues" evidence="1">
    <location>
        <begin position="1"/>
        <end position="11"/>
    </location>
</feature>
<evidence type="ECO:0000256" key="1">
    <source>
        <dbReference type="SAM" id="MobiDB-lite"/>
    </source>
</evidence>
<dbReference type="PANTHER" id="PTHR16027:SF4">
    <property type="entry name" value="RAS-INTERACTING PROTEIN 1"/>
    <property type="match status" value="1"/>
</dbReference>
<feature type="region of interest" description="Disordered" evidence="1">
    <location>
        <begin position="156"/>
        <end position="175"/>
    </location>
</feature>
<reference evidence="3 4" key="1">
    <citation type="submission" date="2019-09" db="EMBL/GenBank/DDBJ databases">
        <title>Bird 10,000 Genomes (B10K) Project - Family phase.</title>
        <authorList>
            <person name="Zhang G."/>
        </authorList>
    </citation>
    <scope>NUCLEOTIDE SEQUENCE [LARGE SCALE GENOMIC DNA]</scope>
    <source>
        <strain evidence="3">B10K-CU-031-12</strain>
        <tissue evidence="3">Muscle</tissue>
    </source>
</reference>
<accession>A0A7K8SG47</accession>
<feature type="non-terminal residue" evidence="3">
    <location>
        <position position="1"/>
    </location>
</feature>
<dbReference type="InterPro" id="IPR002710">
    <property type="entry name" value="Dilute_dom"/>
</dbReference>
<feature type="region of interest" description="Disordered" evidence="1">
    <location>
        <begin position="1"/>
        <end position="24"/>
    </location>
</feature>
<feature type="domain" description="Dilute" evidence="2">
    <location>
        <begin position="138"/>
        <end position="422"/>
    </location>
</feature>
<evidence type="ECO:0000313" key="3">
    <source>
        <dbReference type="EMBL" id="NXF28338.1"/>
    </source>
</evidence>